<gene>
    <name evidence="5" type="ORF">P0Y56_06230</name>
</gene>
<proteinExistence type="inferred from homology"/>
<comment type="similarity">
    <text evidence="1">Belongs to the UbiD family.</text>
</comment>
<evidence type="ECO:0000259" key="4">
    <source>
        <dbReference type="Pfam" id="PF20696"/>
    </source>
</evidence>
<dbReference type="AlphaFoldDB" id="A0AAJ6BNY4"/>
<name>A0AAJ6BNY4_9SPHN</name>
<evidence type="ECO:0000313" key="6">
    <source>
        <dbReference type="Proteomes" id="UP001218362"/>
    </source>
</evidence>
<dbReference type="NCBIfam" id="TIGR00148">
    <property type="entry name" value="UbiD family decarboxylase"/>
    <property type="match status" value="1"/>
</dbReference>
<evidence type="ECO:0000259" key="3">
    <source>
        <dbReference type="Pfam" id="PF20695"/>
    </source>
</evidence>
<dbReference type="Pfam" id="PF20696">
    <property type="entry name" value="UbiD_C"/>
    <property type="match status" value="1"/>
</dbReference>
<dbReference type="Proteomes" id="UP001218362">
    <property type="component" value="Chromosome"/>
</dbReference>
<organism evidence="5 6">
    <name type="scientific">Candidatus Andeanibacterium colombiense</name>
    <dbReference type="NCBI Taxonomy" id="3121345"/>
    <lineage>
        <taxon>Bacteria</taxon>
        <taxon>Pseudomonadati</taxon>
        <taxon>Pseudomonadota</taxon>
        <taxon>Alphaproteobacteria</taxon>
        <taxon>Sphingomonadales</taxon>
        <taxon>Sphingomonadaceae</taxon>
        <taxon>Candidatus Andeanibacterium</taxon>
    </lineage>
</organism>
<dbReference type="KEGG" id="acob:P0Y56_06230"/>
<sequence>MDELVEYLEGRGELAVVEREVDPKFELAAVAVALQKRNENAVLFRKVGGSDFPVVANVYGSHRRLCDMIGAGDRSFVERWLELTEGRQSNPAPPAASAPEPHVECKLGDLPQITYHARDGAPYFTSAIYLAKDPDTGTPNLSFHRSMYVSDEELRVRLGSTHDLASYQARAEARGEPLEAALILGASPALFLAACASLPIDDSEIDLAGRIAGRALEMRRCHSIDLEVPVDASIVVEGRFLPNVKRPEGPFGEFMGNYVEVGDNHVFEVTAVTHRPGAVFNALVCGSTDDLRPLEAVTAARIYRHLKNTVRGVLDVSCRPNVMITIVRIRKQYEGHGKHVLLAALGSYLDYNKVVIVVDEDVDPHNLEDVMWAYLTRGRADTRAMILNDIPGFYRDPMKDHWGRLAIDATMPWGREAEFARKHVPGADEIDLSQYLA</sequence>
<dbReference type="PANTHER" id="PTHR30108">
    <property type="entry name" value="3-OCTAPRENYL-4-HYDROXYBENZOATE CARBOXY-LYASE-RELATED"/>
    <property type="match status" value="1"/>
</dbReference>
<dbReference type="SUPFAM" id="SSF143968">
    <property type="entry name" value="UbiD C-terminal domain-like"/>
    <property type="match status" value="1"/>
</dbReference>
<feature type="domain" description="3-octaprenyl-4-hydroxybenzoate carboxy-lyase-like N-terminal" evidence="3">
    <location>
        <begin position="5"/>
        <end position="83"/>
    </location>
</feature>
<reference evidence="5" key="1">
    <citation type="submission" date="2023-03" db="EMBL/GenBank/DDBJ databases">
        <title>Andean soil-derived lignocellulolytic bacterial consortium as a source of novel taxa and putative plastic-active enzymes.</title>
        <authorList>
            <person name="Diaz-Garcia L."/>
            <person name="Chuvochina M."/>
            <person name="Feuerriegel G."/>
            <person name="Bunk B."/>
            <person name="Sproer C."/>
            <person name="Streit W.R."/>
            <person name="Rodriguez L.M."/>
            <person name="Overmann J."/>
            <person name="Jimenez D.J."/>
        </authorList>
    </citation>
    <scope>NUCLEOTIDE SEQUENCE</scope>
    <source>
        <strain evidence="5">MAG 26</strain>
    </source>
</reference>
<protein>
    <submittedName>
        <fullName evidence="5">UbiD family decarboxylase</fullName>
    </submittedName>
</protein>
<feature type="domain" description="3-octaprenyl-4-hydroxybenzoate carboxy-lyase-like Rift-related" evidence="2">
    <location>
        <begin position="103"/>
        <end position="287"/>
    </location>
</feature>
<feature type="domain" description="3-octaprenyl-4-hydroxybenzoate carboxy-lyase-like C-terminal" evidence="4">
    <location>
        <begin position="295"/>
        <end position="409"/>
    </location>
</feature>
<evidence type="ECO:0000256" key="1">
    <source>
        <dbReference type="ARBA" id="ARBA00010021"/>
    </source>
</evidence>
<dbReference type="PANTHER" id="PTHR30108:SF21">
    <property type="entry name" value="4-HYDROXYBENZOATE DECARBOXYLASE"/>
    <property type="match status" value="1"/>
</dbReference>
<dbReference type="InterPro" id="IPR048304">
    <property type="entry name" value="UbiD_Rift_dom"/>
</dbReference>
<dbReference type="EMBL" id="CP119316">
    <property type="protein sequence ID" value="WEK47889.1"/>
    <property type="molecule type" value="Genomic_DNA"/>
</dbReference>
<dbReference type="Pfam" id="PF20695">
    <property type="entry name" value="UbiD_N"/>
    <property type="match status" value="1"/>
</dbReference>
<dbReference type="GO" id="GO:0005737">
    <property type="term" value="C:cytoplasm"/>
    <property type="evidence" value="ECO:0007669"/>
    <property type="project" value="TreeGrafter"/>
</dbReference>
<evidence type="ECO:0000313" key="5">
    <source>
        <dbReference type="EMBL" id="WEK47889.1"/>
    </source>
</evidence>
<accession>A0AAJ6BNY4</accession>
<dbReference type="SUPFAM" id="SSF50475">
    <property type="entry name" value="FMN-binding split barrel"/>
    <property type="match status" value="1"/>
</dbReference>
<dbReference type="InterPro" id="IPR002830">
    <property type="entry name" value="UbiD"/>
</dbReference>
<dbReference type="Pfam" id="PF01977">
    <property type="entry name" value="UbiD"/>
    <property type="match status" value="1"/>
</dbReference>
<dbReference type="GO" id="GO:0016831">
    <property type="term" value="F:carboxy-lyase activity"/>
    <property type="evidence" value="ECO:0007669"/>
    <property type="project" value="InterPro"/>
</dbReference>
<dbReference type="Gene3D" id="3.40.1670.10">
    <property type="entry name" value="UbiD C-terminal domain-like"/>
    <property type="match status" value="1"/>
</dbReference>
<evidence type="ECO:0000259" key="2">
    <source>
        <dbReference type="Pfam" id="PF01977"/>
    </source>
</evidence>
<dbReference type="InterPro" id="IPR049381">
    <property type="entry name" value="UbiD-like_C"/>
</dbReference>
<dbReference type="InterPro" id="IPR049383">
    <property type="entry name" value="UbiD-like_N"/>
</dbReference>